<proteinExistence type="predicted"/>
<gene>
    <name evidence="1" type="ORF">A8926_3863</name>
</gene>
<sequence>MEAEIAALCRPRWVGEVLTITLTGHTPAGFRLAWHTDQKARKRLENRFFGKRILFPNRTEWTVAEVVAVYRS</sequence>
<dbReference type="EMBL" id="PJNB01000001">
    <property type="protein sequence ID" value="PKW16070.1"/>
    <property type="molecule type" value="Genomic_DNA"/>
</dbReference>
<dbReference type="AlphaFoldDB" id="A0A2N3XZM1"/>
<evidence type="ECO:0000313" key="1">
    <source>
        <dbReference type="EMBL" id="PKW16070.1"/>
    </source>
</evidence>
<accession>A0A2N3XZM1</accession>
<protein>
    <submittedName>
        <fullName evidence="1">Uncharacterized protein</fullName>
    </submittedName>
</protein>
<comment type="caution">
    <text evidence="1">The sequence shown here is derived from an EMBL/GenBank/DDBJ whole genome shotgun (WGS) entry which is preliminary data.</text>
</comment>
<organism evidence="1 2">
    <name type="scientific">Saccharopolyspora spinosa</name>
    <dbReference type="NCBI Taxonomy" id="60894"/>
    <lineage>
        <taxon>Bacteria</taxon>
        <taxon>Bacillati</taxon>
        <taxon>Actinomycetota</taxon>
        <taxon>Actinomycetes</taxon>
        <taxon>Pseudonocardiales</taxon>
        <taxon>Pseudonocardiaceae</taxon>
        <taxon>Saccharopolyspora</taxon>
    </lineage>
</organism>
<name>A0A2N3XZM1_SACSN</name>
<reference evidence="1" key="1">
    <citation type="submission" date="2017-12" db="EMBL/GenBank/DDBJ databases">
        <title>Sequencing the genomes of 1000 Actinobacteria strains.</title>
        <authorList>
            <person name="Klenk H.-P."/>
        </authorList>
    </citation>
    <scope>NUCLEOTIDE SEQUENCE [LARGE SCALE GENOMIC DNA]</scope>
    <source>
        <strain evidence="1">DSM 44228</strain>
    </source>
</reference>
<evidence type="ECO:0000313" key="2">
    <source>
        <dbReference type="Proteomes" id="UP000233786"/>
    </source>
</evidence>
<keyword evidence="2" id="KW-1185">Reference proteome</keyword>
<dbReference type="RefSeq" id="WP_187764573.1">
    <property type="nucleotide sequence ID" value="NZ_CP061007.1"/>
</dbReference>
<dbReference type="Proteomes" id="UP000233786">
    <property type="component" value="Unassembled WGS sequence"/>
</dbReference>